<sequence>MNVNPLIVSQPVPCVGSVPKWMFPTLPDHASPYKSSCCISKRRPLEEKTVTECLSMPTSIIHTTSSLPNLVVVKNNNPNGNKTSRSIRFDESVRVRLVPYHSSSRIHKLWYREEDYDRFRSKIQSLAALAKEYQKKHGKPIFMPGMEKWIVEDNMNNNNNNKSEEEQQQEQSEDTTIPPILLSTRQLRSQSIGSVMMEQYFQKQQGGCVFNEERLAALYKVASHPAEVLARQRAARIRQRNDRWEQELQYDDDGSDSTSASVSSVSSDASSKAGILSATSHHHASANCSPPPSSMLLMPASRAA</sequence>
<protein>
    <submittedName>
        <fullName evidence="2">Uncharacterized protein</fullName>
    </submittedName>
</protein>
<gene>
    <name evidence="2" type="ORF">IV203_006365</name>
</gene>
<dbReference type="EMBL" id="JAGRRH010000028">
    <property type="protein sequence ID" value="KAG7339962.1"/>
    <property type="molecule type" value="Genomic_DNA"/>
</dbReference>
<organism evidence="2 3">
    <name type="scientific">Nitzschia inconspicua</name>
    <dbReference type="NCBI Taxonomy" id="303405"/>
    <lineage>
        <taxon>Eukaryota</taxon>
        <taxon>Sar</taxon>
        <taxon>Stramenopiles</taxon>
        <taxon>Ochrophyta</taxon>
        <taxon>Bacillariophyta</taxon>
        <taxon>Bacillariophyceae</taxon>
        <taxon>Bacillariophycidae</taxon>
        <taxon>Bacillariales</taxon>
        <taxon>Bacillariaceae</taxon>
        <taxon>Nitzschia</taxon>
    </lineage>
</organism>
<dbReference type="AlphaFoldDB" id="A0A9K3KA62"/>
<evidence type="ECO:0000256" key="1">
    <source>
        <dbReference type="SAM" id="MobiDB-lite"/>
    </source>
</evidence>
<name>A0A9K3KA62_9STRA</name>
<evidence type="ECO:0000313" key="2">
    <source>
        <dbReference type="EMBL" id="KAG7339962.1"/>
    </source>
</evidence>
<evidence type="ECO:0000313" key="3">
    <source>
        <dbReference type="Proteomes" id="UP000693970"/>
    </source>
</evidence>
<feature type="region of interest" description="Disordered" evidence="1">
    <location>
        <begin position="153"/>
        <end position="178"/>
    </location>
</feature>
<feature type="compositionally biased region" description="Low complexity" evidence="1">
    <location>
        <begin position="256"/>
        <end position="271"/>
    </location>
</feature>
<comment type="caution">
    <text evidence="2">The sequence shown here is derived from an EMBL/GenBank/DDBJ whole genome shotgun (WGS) entry which is preliminary data.</text>
</comment>
<accession>A0A9K3KA62</accession>
<reference evidence="2" key="2">
    <citation type="submission" date="2021-04" db="EMBL/GenBank/DDBJ databases">
        <authorList>
            <person name="Podell S."/>
        </authorList>
    </citation>
    <scope>NUCLEOTIDE SEQUENCE</scope>
    <source>
        <strain evidence="2">Hildebrandi</strain>
    </source>
</reference>
<proteinExistence type="predicted"/>
<feature type="region of interest" description="Disordered" evidence="1">
    <location>
        <begin position="246"/>
        <end position="304"/>
    </location>
</feature>
<reference evidence="2" key="1">
    <citation type="journal article" date="2021" name="Sci. Rep.">
        <title>Diploid genomic architecture of Nitzschia inconspicua, an elite biomass production diatom.</title>
        <authorList>
            <person name="Oliver A."/>
            <person name="Podell S."/>
            <person name="Pinowska A."/>
            <person name="Traller J.C."/>
            <person name="Smith S.R."/>
            <person name="McClure R."/>
            <person name="Beliaev A."/>
            <person name="Bohutskyi P."/>
            <person name="Hill E.A."/>
            <person name="Rabines A."/>
            <person name="Zheng H."/>
            <person name="Allen L.Z."/>
            <person name="Kuo A."/>
            <person name="Grigoriev I.V."/>
            <person name="Allen A.E."/>
            <person name="Hazlebeck D."/>
            <person name="Allen E.E."/>
        </authorList>
    </citation>
    <scope>NUCLEOTIDE SEQUENCE</scope>
    <source>
        <strain evidence="2">Hildebrandi</strain>
    </source>
</reference>
<keyword evidence="3" id="KW-1185">Reference proteome</keyword>
<feature type="compositionally biased region" description="Low complexity" evidence="1">
    <location>
        <begin position="294"/>
        <end position="304"/>
    </location>
</feature>
<dbReference type="Proteomes" id="UP000693970">
    <property type="component" value="Unassembled WGS sequence"/>
</dbReference>